<feature type="compositionally biased region" description="Polar residues" evidence="1">
    <location>
        <begin position="1"/>
        <end position="19"/>
    </location>
</feature>
<evidence type="ECO:0000313" key="3">
    <source>
        <dbReference type="Proteomes" id="UP001154282"/>
    </source>
</evidence>
<keyword evidence="3" id="KW-1185">Reference proteome</keyword>
<evidence type="ECO:0000256" key="1">
    <source>
        <dbReference type="SAM" id="MobiDB-lite"/>
    </source>
</evidence>
<evidence type="ECO:0000313" key="2">
    <source>
        <dbReference type="EMBL" id="CAI0408825.1"/>
    </source>
</evidence>
<dbReference type="Proteomes" id="UP001154282">
    <property type="component" value="Unassembled WGS sequence"/>
</dbReference>
<name>A0AAV0JIL3_9ROSI</name>
<dbReference type="AlphaFoldDB" id="A0AAV0JIL3"/>
<proteinExistence type="predicted"/>
<dbReference type="EMBL" id="CAMGYJ010000005">
    <property type="protein sequence ID" value="CAI0408825.1"/>
    <property type="molecule type" value="Genomic_DNA"/>
</dbReference>
<organism evidence="2 3">
    <name type="scientific">Linum tenue</name>
    <dbReference type="NCBI Taxonomy" id="586396"/>
    <lineage>
        <taxon>Eukaryota</taxon>
        <taxon>Viridiplantae</taxon>
        <taxon>Streptophyta</taxon>
        <taxon>Embryophyta</taxon>
        <taxon>Tracheophyta</taxon>
        <taxon>Spermatophyta</taxon>
        <taxon>Magnoliopsida</taxon>
        <taxon>eudicotyledons</taxon>
        <taxon>Gunneridae</taxon>
        <taxon>Pentapetalae</taxon>
        <taxon>rosids</taxon>
        <taxon>fabids</taxon>
        <taxon>Malpighiales</taxon>
        <taxon>Linaceae</taxon>
        <taxon>Linum</taxon>
    </lineage>
</organism>
<sequence>MQARSSPPYVQTRTTSGTSRLEKTDSLSRRTCLARSGELTTM</sequence>
<accession>A0AAV0JIL3</accession>
<protein>
    <submittedName>
        <fullName evidence="2">Uncharacterized protein</fullName>
    </submittedName>
</protein>
<comment type="caution">
    <text evidence="2">The sequence shown here is derived from an EMBL/GenBank/DDBJ whole genome shotgun (WGS) entry which is preliminary data.</text>
</comment>
<reference evidence="2" key="1">
    <citation type="submission" date="2022-08" db="EMBL/GenBank/DDBJ databases">
        <authorList>
            <person name="Gutierrez-Valencia J."/>
        </authorList>
    </citation>
    <scope>NUCLEOTIDE SEQUENCE</scope>
</reference>
<feature type="region of interest" description="Disordered" evidence="1">
    <location>
        <begin position="1"/>
        <end position="29"/>
    </location>
</feature>
<gene>
    <name evidence="2" type="ORF">LITE_LOCUS14126</name>
</gene>